<dbReference type="Gene3D" id="1.25.40.990">
    <property type="match status" value="1"/>
</dbReference>
<feature type="region of interest" description="Disordered" evidence="1">
    <location>
        <begin position="1"/>
        <end position="65"/>
    </location>
</feature>
<reference evidence="3" key="1">
    <citation type="journal article" date="2023" name="Genome Biol. Evol.">
        <title>First Whole Genome Sequence and Flow Cytometry Genome Size Data for the Lichen-Forming Fungus Ramalina farinacea (Ascomycota).</title>
        <authorList>
            <person name="Llewellyn T."/>
            <person name="Mian S."/>
            <person name="Hill R."/>
            <person name="Leitch I.J."/>
            <person name="Gaya E."/>
        </authorList>
    </citation>
    <scope>NUCLEOTIDE SEQUENCE</scope>
    <source>
        <strain evidence="3">LIQ254RAFAR</strain>
    </source>
</reference>
<dbReference type="PANTHER" id="PTHR12436:SF4">
    <property type="entry name" value="LEUKOCYTE RECEPTOR CLUSTER MEMBER 8"/>
    <property type="match status" value="1"/>
</dbReference>
<feature type="compositionally biased region" description="Polar residues" evidence="1">
    <location>
        <begin position="46"/>
        <end position="57"/>
    </location>
</feature>
<feature type="compositionally biased region" description="Basic and acidic residues" evidence="1">
    <location>
        <begin position="190"/>
        <end position="208"/>
    </location>
</feature>
<evidence type="ECO:0000256" key="1">
    <source>
        <dbReference type="SAM" id="MobiDB-lite"/>
    </source>
</evidence>
<evidence type="ECO:0000259" key="2">
    <source>
        <dbReference type="Pfam" id="PF03399"/>
    </source>
</evidence>
<feature type="domain" description="SAC3/GANP/THP3 conserved" evidence="2">
    <location>
        <begin position="259"/>
        <end position="473"/>
    </location>
</feature>
<dbReference type="FunFam" id="1.25.40.990:FF:000006">
    <property type="entry name" value="Putative SAC3/GANP domain protein"/>
    <property type="match status" value="1"/>
</dbReference>
<accession>A0AA43QNL5</accession>
<gene>
    <name evidence="3" type="ORF">OHK93_008135</name>
</gene>
<dbReference type="InterPro" id="IPR045107">
    <property type="entry name" value="SAC3/GANP/THP3"/>
</dbReference>
<keyword evidence="4" id="KW-1185">Reference proteome</keyword>
<proteinExistence type="predicted"/>
<dbReference type="EMBL" id="JAPUFD010000008">
    <property type="protein sequence ID" value="MDI1488859.1"/>
    <property type="molecule type" value="Genomic_DNA"/>
</dbReference>
<dbReference type="Proteomes" id="UP001161017">
    <property type="component" value="Unassembled WGS sequence"/>
</dbReference>
<dbReference type="GO" id="GO:0005634">
    <property type="term" value="C:nucleus"/>
    <property type="evidence" value="ECO:0007669"/>
    <property type="project" value="TreeGrafter"/>
</dbReference>
<evidence type="ECO:0000313" key="3">
    <source>
        <dbReference type="EMBL" id="MDI1488859.1"/>
    </source>
</evidence>
<dbReference type="Pfam" id="PF03399">
    <property type="entry name" value="SAC3_GANP"/>
    <property type="match status" value="1"/>
</dbReference>
<dbReference type="PANTHER" id="PTHR12436">
    <property type="entry name" value="80 KDA MCM3-ASSOCIATED PROTEIN"/>
    <property type="match status" value="1"/>
</dbReference>
<protein>
    <recommendedName>
        <fullName evidence="2">SAC3/GANP/THP3 conserved domain-containing protein</fullName>
    </recommendedName>
</protein>
<dbReference type="AlphaFoldDB" id="A0AA43QNL5"/>
<organism evidence="3 4">
    <name type="scientific">Ramalina farinacea</name>
    <dbReference type="NCBI Taxonomy" id="258253"/>
    <lineage>
        <taxon>Eukaryota</taxon>
        <taxon>Fungi</taxon>
        <taxon>Dikarya</taxon>
        <taxon>Ascomycota</taxon>
        <taxon>Pezizomycotina</taxon>
        <taxon>Lecanoromycetes</taxon>
        <taxon>OSLEUM clade</taxon>
        <taxon>Lecanoromycetidae</taxon>
        <taxon>Lecanorales</taxon>
        <taxon>Lecanorineae</taxon>
        <taxon>Ramalinaceae</taxon>
        <taxon>Ramalina</taxon>
    </lineage>
</organism>
<comment type="caution">
    <text evidence="3">The sequence shown here is derived from an EMBL/GenBank/DDBJ whole genome shotgun (WGS) entry which is preliminary data.</text>
</comment>
<name>A0AA43QNL5_9LECA</name>
<dbReference type="InterPro" id="IPR005062">
    <property type="entry name" value="SAC3/GANP/THP3_conserved"/>
</dbReference>
<feature type="compositionally biased region" description="Basic and acidic residues" evidence="1">
    <location>
        <begin position="156"/>
        <end position="177"/>
    </location>
</feature>
<feature type="region of interest" description="Disordered" evidence="1">
    <location>
        <begin position="153"/>
        <end position="249"/>
    </location>
</feature>
<evidence type="ECO:0000313" key="4">
    <source>
        <dbReference type="Proteomes" id="UP001161017"/>
    </source>
</evidence>
<sequence>MSYPSMGALNSIKPRALFTDHPEARGAFTPVSARTSFAQPPPPGLYTTSHSTHSNPTAPSPEKAKVVWPPTVRTYVQRAFAIENTAPEVDKKEMETKLKQVIASSVTDGTLHARDWSNEPLPQQIILQERKDSLVKSADHVYSNGVSPLTLQETNFKAHDSSSKKRKSSELDERQERLPPWSASTSNNVFEDRVSYPDKRHRGEEKTKGLSKSQKRKQRFENGHSQGLPQHISHVKEAPPPTPEVDRGPVVGRCQDLEKKYFRLTAPPNPDTVRPLQVLEQTLDHLKKKWKAEKNYGYMCDQLKSLRQDLTVQHIKTSFTVTVYEVHARIALEKGDLGEYNQCQTQLRALYSQHLGGHPEEFKAYRILYFIHTCNRTDMNDVLADLTATEKQHPAIRHALDARSALALGNFHRFFRLYLETPNMGAYLMDMFVGRERLVALSHICISYKPDVKLRFVTEELGFESDDESARFICDQQGQTLLDEKDAGDVRLLTGKAVRFFEGARAAAFQRVDIKGQI</sequence>